<keyword evidence="3" id="KW-1185">Reference proteome</keyword>
<comment type="caution">
    <text evidence="1">The sequence shown here is derived from an EMBL/GenBank/DDBJ whole genome shotgun (WGS) entry which is preliminary data.</text>
</comment>
<dbReference type="Proteomes" id="UP001642409">
    <property type="component" value="Unassembled WGS sequence"/>
</dbReference>
<dbReference type="EMBL" id="CATOUU010001119">
    <property type="protein sequence ID" value="CAI9973212.1"/>
    <property type="molecule type" value="Genomic_DNA"/>
</dbReference>
<gene>
    <name evidence="2" type="ORF">HINF_LOCUS40692</name>
    <name evidence="1" type="ORF">HINF_LOCUS60857</name>
</gene>
<evidence type="ECO:0000313" key="1">
    <source>
        <dbReference type="EMBL" id="CAI9973212.1"/>
    </source>
</evidence>
<organism evidence="1">
    <name type="scientific">Hexamita inflata</name>
    <dbReference type="NCBI Taxonomy" id="28002"/>
    <lineage>
        <taxon>Eukaryota</taxon>
        <taxon>Metamonada</taxon>
        <taxon>Diplomonadida</taxon>
        <taxon>Hexamitidae</taxon>
        <taxon>Hexamitinae</taxon>
        <taxon>Hexamita</taxon>
    </lineage>
</organism>
<sequence length="111" mass="12823">MFSKYQLKVPSKLEQIWSSSSNIQTVHKNSVEYFNSLSASHSQTSLMSNSELGSEYEDEATFFASIIKQKIRSMKTLVKQVINITQHCDIIVQNLRIVHQNNQNILNYIKK</sequence>
<name>A0AA86V257_9EUKA</name>
<reference evidence="2 3" key="2">
    <citation type="submission" date="2024-07" db="EMBL/GenBank/DDBJ databases">
        <authorList>
            <person name="Akdeniz Z."/>
        </authorList>
    </citation>
    <scope>NUCLEOTIDE SEQUENCE [LARGE SCALE GENOMIC DNA]</scope>
</reference>
<evidence type="ECO:0000313" key="3">
    <source>
        <dbReference type="Proteomes" id="UP001642409"/>
    </source>
</evidence>
<reference evidence="1" key="1">
    <citation type="submission" date="2023-06" db="EMBL/GenBank/DDBJ databases">
        <authorList>
            <person name="Kurt Z."/>
        </authorList>
    </citation>
    <scope>NUCLEOTIDE SEQUENCE</scope>
</reference>
<dbReference type="EMBL" id="CAXDID020000161">
    <property type="protein sequence ID" value="CAL6044718.1"/>
    <property type="molecule type" value="Genomic_DNA"/>
</dbReference>
<dbReference type="AlphaFoldDB" id="A0AA86V257"/>
<proteinExistence type="predicted"/>
<protein>
    <submittedName>
        <fullName evidence="2">Hypothetical_protein</fullName>
    </submittedName>
</protein>
<evidence type="ECO:0000313" key="2">
    <source>
        <dbReference type="EMBL" id="CAL6044718.1"/>
    </source>
</evidence>
<accession>A0AA86V257</accession>